<proteinExistence type="predicted"/>
<accession>A0A485L159</accession>
<name>A0A485L159_9STRA</name>
<sequence length="141" mass="15598">MGKLSVAGTAQIRREPGRVQRRQETTRVVMGFQRPPSSPGCIWIASSDQLNCVGLFDGGSAYRLFHIELQVHRTINQRDTECFIVGFDVSKWTLEVTHVSVLGHILMVAPRDGVSHAPRADLAQRVDSRRVSLVAAEMSTA</sequence>
<evidence type="ECO:0000313" key="1">
    <source>
        <dbReference type="EMBL" id="KAF0694805.1"/>
    </source>
</evidence>
<reference evidence="1" key="2">
    <citation type="submission" date="2019-06" db="EMBL/GenBank/DDBJ databases">
        <title>Genomics analysis of Aphanomyces spp. identifies a new class of oomycete effector associated with host adaptation.</title>
        <authorList>
            <person name="Gaulin E."/>
        </authorList>
    </citation>
    <scope>NUCLEOTIDE SEQUENCE</scope>
    <source>
        <strain evidence="1">CBS 578.67</strain>
    </source>
</reference>
<dbReference type="Proteomes" id="UP000332933">
    <property type="component" value="Unassembled WGS sequence"/>
</dbReference>
<organism evidence="2 3">
    <name type="scientific">Aphanomyces stellatus</name>
    <dbReference type="NCBI Taxonomy" id="120398"/>
    <lineage>
        <taxon>Eukaryota</taxon>
        <taxon>Sar</taxon>
        <taxon>Stramenopiles</taxon>
        <taxon>Oomycota</taxon>
        <taxon>Saprolegniomycetes</taxon>
        <taxon>Saprolegniales</taxon>
        <taxon>Verrucalvaceae</taxon>
        <taxon>Aphanomyces</taxon>
    </lineage>
</organism>
<keyword evidence="3" id="KW-1185">Reference proteome</keyword>
<dbReference type="EMBL" id="VJMH01005538">
    <property type="protein sequence ID" value="KAF0694805.1"/>
    <property type="molecule type" value="Genomic_DNA"/>
</dbReference>
<evidence type="ECO:0000313" key="3">
    <source>
        <dbReference type="Proteomes" id="UP000332933"/>
    </source>
</evidence>
<reference evidence="2 3" key="1">
    <citation type="submission" date="2019-03" db="EMBL/GenBank/DDBJ databases">
        <authorList>
            <person name="Gaulin E."/>
            <person name="Dumas B."/>
        </authorList>
    </citation>
    <scope>NUCLEOTIDE SEQUENCE [LARGE SCALE GENOMIC DNA]</scope>
    <source>
        <strain evidence="2">CBS 568.67</strain>
    </source>
</reference>
<dbReference type="AlphaFoldDB" id="A0A485L159"/>
<protein>
    <submittedName>
        <fullName evidence="2">Aste57867_14329 protein</fullName>
    </submittedName>
</protein>
<gene>
    <name evidence="2" type="primary">Aste57867_14329</name>
    <name evidence="1" type="ORF">As57867_014275</name>
    <name evidence="2" type="ORF">ASTE57867_14329</name>
</gene>
<dbReference type="EMBL" id="CAADRA010005559">
    <property type="protein sequence ID" value="VFT91153.1"/>
    <property type="molecule type" value="Genomic_DNA"/>
</dbReference>
<evidence type="ECO:0000313" key="2">
    <source>
        <dbReference type="EMBL" id="VFT91153.1"/>
    </source>
</evidence>